<dbReference type="GO" id="GO:0016787">
    <property type="term" value="F:hydrolase activity"/>
    <property type="evidence" value="ECO:0007669"/>
    <property type="project" value="UniProtKB-KW"/>
</dbReference>
<evidence type="ECO:0000313" key="3">
    <source>
        <dbReference type="EMBL" id="WIM99406.1"/>
    </source>
</evidence>
<dbReference type="SUPFAM" id="SSF53474">
    <property type="entry name" value="alpha/beta-Hydrolases"/>
    <property type="match status" value="1"/>
</dbReference>
<gene>
    <name evidence="3" type="ORF">ACTOB_003057</name>
</gene>
<dbReference type="Gene3D" id="1.10.246.70">
    <property type="match status" value="1"/>
</dbReference>
<keyword evidence="4" id="KW-1185">Reference proteome</keyword>
<evidence type="ECO:0000259" key="2">
    <source>
        <dbReference type="SMART" id="SM00939"/>
    </source>
</evidence>
<accession>A0ABY8WQZ1</accession>
<dbReference type="Proteomes" id="UP001240150">
    <property type="component" value="Chromosome"/>
</dbReference>
<dbReference type="InterPro" id="IPR013736">
    <property type="entry name" value="Xaa-Pro_dipept_C"/>
</dbReference>
<dbReference type="SMART" id="SM00939">
    <property type="entry name" value="PepX_C"/>
    <property type="match status" value="1"/>
</dbReference>
<feature type="domain" description="Xaa-Pro dipeptidyl-peptidase C-terminal" evidence="2">
    <location>
        <begin position="145"/>
        <end position="374"/>
    </location>
</feature>
<dbReference type="InterPro" id="IPR008979">
    <property type="entry name" value="Galactose-bd-like_sf"/>
</dbReference>
<evidence type="ECO:0000256" key="1">
    <source>
        <dbReference type="ARBA" id="ARBA00022801"/>
    </source>
</evidence>
<keyword evidence="1 3" id="KW-0378">Hydrolase</keyword>
<sequence>MPGQHGSREHVQVRWYDYYRANGGVVAPGGFQGEDLDVLARAVLTRKNPEVCAPVMDAIEKAQDRETGDYSRFWAERDYLRDVGRVRASVFLVHGLHDLNVRTGQAGQWWDALSRRHVPRKIWLHQAAHTDPFNVRRDVWLATLQRWFDFWLYRIDTGIMREPMADVETAPNHWQTSRTWPLPAATTLRLPGAGRQTFVDDPARTADDIVADGGGLAYRFPPLTRDTRLTGTPEITVRASLAGDSPYLTALLVDYGAADRYAGLRTLPEQDCVGPGVEGDPGCFNRREYVTATTPYEIVTRGWLDVRNRFSRSVTTPIVAGREYTFRWNLQTTDHVFAAGHRIGVVLISTDRDHTLRYPAGTVVTVRPGHSKLEVRLTGKG</sequence>
<evidence type="ECO:0000313" key="4">
    <source>
        <dbReference type="Proteomes" id="UP001240150"/>
    </source>
</evidence>
<proteinExistence type="predicted"/>
<dbReference type="RefSeq" id="WP_284920844.1">
    <property type="nucleotide sequence ID" value="NZ_CP126980.1"/>
</dbReference>
<dbReference type="Gene3D" id="2.60.120.260">
    <property type="entry name" value="Galactose-binding domain-like"/>
    <property type="match status" value="1"/>
</dbReference>
<dbReference type="InterPro" id="IPR029058">
    <property type="entry name" value="AB_hydrolase_fold"/>
</dbReference>
<dbReference type="Pfam" id="PF02129">
    <property type="entry name" value="Peptidase_S15"/>
    <property type="match status" value="1"/>
</dbReference>
<dbReference type="InterPro" id="IPR000383">
    <property type="entry name" value="Xaa-Pro-like_dom"/>
</dbReference>
<name>A0ABY8WQZ1_9ACTN</name>
<reference evidence="3 4" key="1">
    <citation type="submission" date="2023-06" db="EMBL/GenBank/DDBJ databases">
        <authorList>
            <person name="Yushchuk O."/>
            <person name="Binda E."/>
            <person name="Ruckert-Reed C."/>
            <person name="Fedorenko V."/>
            <person name="Kalinowski J."/>
            <person name="Marinelli F."/>
        </authorList>
    </citation>
    <scope>NUCLEOTIDE SEQUENCE [LARGE SCALE GENOMIC DNA]</scope>
    <source>
        <strain evidence="3 4">NRRL 3884</strain>
    </source>
</reference>
<dbReference type="SUPFAM" id="SSF49785">
    <property type="entry name" value="Galactose-binding domain-like"/>
    <property type="match status" value="1"/>
</dbReference>
<protein>
    <submittedName>
        <fullName evidence="3">CocE/NonD family hydrolase C-terminal non-catalytic domain-containing protein</fullName>
    </submittedName>
</protein>
<organism evidence="3 4">
    <name type="scientific">Actinoplanes oblitus</name>
    <dbReference type="NCBI Taxonomy" id="3040509"/>
    <lineage>
        <taxon>Bacteria</taxon>
        <taxon>Bacillati</taxon>
        <taxon>Actinomycetota</taxon>
        <taxon>Actinomycetes</taxon>
        <taxon>Micromonosporales</taxon>
        <taxon>Micromonosporaceae</taxon>
        <taxon>Actinoplanes</taxon>
    </lineage>
</organism>
<dbReference type="EMBL" id="CP126980">
    <property type="protein sequence ID" value="WIM99406.1"/>
    <property type="molecule type" value="Genomic_DNA"/>
</dbReference>
<dbReference type="Pfam" id="PF08530">
    <property type="entry name" value="PepX_C"/>
    <property type="match status" value="1"/>
</dbReference>